<dbReference type="FunFam" id="1.10.486.10:FF:000003">
    <property type="entry name" value="ATP-dependent DNA helicase"/>
    <property type="match status" value="1"/>
</dbReference>
<keyword evidence="9" id="KW-0413">Isomerase</keyword>
<accession>A0A2K9LLS4</accession>
<dbReference type="GO" id="GO:0033202">
    <property type="term" value="C:DNA helicase complex"/>
    <property type="evidence" value="ECO:0007669"/>
    <property type="project" value="TreeGrafter"/>
</dbReference>
<dbReference type="GO" id="GO:0000725">
    <property type="term" value="P:recombinational repair"/>
    <property type="evidence" value="ECO:0007669"/>
    <property type="project" value="TreeGrafter"/>
</dbReference>
<evidence type="ECO:0000256" key="13">
    <source>
        <dbReference type="ARBA" id="ARBA00048988"/>
    </source>
</evidence>
<dbReference type="InterPro" id="IPR000212">
    <property type="entry name" value="DNA_helicase_UvrD/REP"/>
</dbReference>
<name>A0A2K9LLS4_9GAMM</name>
<dbReference type="AlphaFoldDB" id="A0A2K9LLS4"/>
<evidence type="ECO:0000259" key="15">
    <source>
        <dbReference type="PROSITE" id="PS51198"/>
    </source>
</evidence>
<evidence type="ECO:0000313" key="18">
    <source>
        <dbReference type="Proteomes" id="UP000235116"/>
    </source>
</evidence>
<evidence type="ECO:0000256" key="1">
    <source>
        <dbReference type="ARBA" id="ARBA00009922"/>
    </source>
</evidence>
<dbReference type="GO" id="GO:0005829">
    <property type="term" value="C:cytosol"/>
    <property type="evidence" value="ECO:0007669"/>
    <property type="project" value="TreeGrafter"/>
</dbReference>
<evidence type="ECO:0000256" key="4">
    <source>
        <dbReference type="ARBA" id="ARBA00022801"/>
    </source>
</evidence>
<keyword evidence="8" id="KW-0234">DNA repair</keyword>
<dbReference type="KEGG" id="kak:Kalk_12520"/>
<evidence type="ECO:0000256" key="7">
    <source>
        <dbReference type="ARBA" id="ARBA00023125"/>
    </source>
</evidence>
<evidence type="ECO:0000256" key="3">
    <source>
        <dbReference type="ARBA" id="ARBA00022763"/>
    </source>
</evidence>
<dbReference type="Pfam" id="PF13361">
    <property type="entry name" value="UvrD_C"/>
    <property type="match status" value="1"/>
</dbReference>
<keyword evidence="6 14" id="KW-0067">ATP-binding</keyword>
<dbReference type="InterPro" id="IPR013986">
    <property type="entry name" value="DExx_box_DNA_helicase_dom_sf"/>
</dbReference>
<evidence type="ECO:0000256" key="12">
    <source>
        <dbReference type="ARBA" id="ARBA00034923"/>
    </source>
</evidence>
<organism evidence="17 18">
    <name type="scientific">Ketobacter alkanivorans</name>
    <dbReference type="NCBI Taxonomy" id="1917421"/>
    <lineage>
        <taxon>Bacteria</taxon>
        <taxon>Pseudomonadati</taxon>
        <taxon>Pseudomonadota</taxon>
        <taxon>Gammaproteobacteria</taxon>
        <taxon>Pseudomonadales</taxon>
        <taxon>Ketobacteraceae</taxon>
        <taxon>Ketobacter</taxon>
    </lineage>
</organism>
<dbReference type="Pfam" id="PF00580">
    <property type="entry name" value="UvrD-helicase"/>
    <property type="match status" value="1"/>
</dbReference>
<evidence type="ECO:0000256" key="5">
    <source>
        <dbReference type="ARBA" id="ARBA00022806"/>
    </source>
</evidence>
<dbReference type="InterPro" id="IPR027417">
    <property type="entry name" value="P-loop_NTPase"/>
</dbReference>
<comment type="catalytic activity">
    <reaction evidence="13">
        <text>ATP + H2O = ADP + phosphate + H(+)</text>
        <dbReference type="Rhea" id="RHEA:13065"/>
        <dbReference type="ChEBI" id="CHEBI:15377"/>
        <dbReference type="ChEBI" id="CHEBI:15378"/>
        <dbReference type="ChEBI" id="CHEBI:30616"/>
        <dbReference type="ChEBI" id="CHEBI:43474"/>
        <dbReference type="ChEBI" id="CHEBI:456216"/>
        <dbReference type="EC" id="5.6.2.4"/>
    </reaction>
</comment>
<dbReference type="NCBIfam" id="NF008743">
    <property type="entry name" value="PRK11773.1"/>
    <property type="match status" value="1"/>
</dbReference>
<dbReference type="InterPro" id="IPR014016">
    <property type="entry name" value="UvrD-like_ATP-bd"/>
</dbReference>
<protein>
    <recommendedName>
        <fullName evidence="11">DNA 3'-5' helicase</fullName>
        <ecNumber evidence="11">5.6.2.4</ecNumber>
    </recommendedName>
    <alternativeName>
        <fullName evidence="12">DNA 3'-5' helicase II</fullName>
    </alternativeName>
</protein>
<evidence type="ECO:0000256" key="10">
    <source>
        <dbReference type="ARBA" id="ARBA00034617"/>
    </source>
</evidence>
<evidence type="ECO:0000256" key="6">
    <source>
        <dbReference type="ARBA" id="ARBA00022840"/>
    </source>
</evidence>
<dbReference type="GO" id="GO:0005524">
    <property type="term" value="F:ATP binding"/>
    <property type="evidence" value="ECO:0007669"/>
    <property type="project" value="UniProtKB-UniRule"/>
</dbReference>
<feature type="domain" description="UvrD-like helicase ATP-binding" evidence="15">
    <location>
        <begin position="8"/>
        <end position="286"/>
    </location>
</feature>
<dbReference type="PROSITE" id="PS51217">
    <property type="entry name" value="UVRD_HELICASE_CTER"/>
    <property type="match status" value="1"/>
</dbReference>
<keyword evidence="7" id="KW-0238">DNA-binding</keyword>
<evidence type="ECO:0000256" key="8">
    <source>
        <dbReference type="ARBA" id="ARBA00023204"/>
    </source>
</evidence>
<dbReference type="InterPro" id="IPR014017">
    <property type="entry name" value="DNA_helicase_UvrD-like_C"/>
</dbReference>
<dbReference type="Proteomes" id="UP000235116">
    <property type="component" value="Chromosome"/>
</dbReference>
<dbReference type="Gene3D" id="1.10.486.10">
    <property type="entry name" value="PCRA, domain 4"/>
    <property type="match status" value="1"/>
</dbReference>
<feature type="domain" description="UvrD-like helicase C-terminal" evidence="16">
    <location>
        <begin position="287"/>
        <end position="563"/>
    </location>
</feature>
<dbReference type="GO" id="GO:0003677">
    <property type="term" value="F:DNA binding"/>
    <property type="evidence" value="ECO:0007669"/>
    <property type="project" value="UniProtKB-KW"/>
</dbReference>
<keyword evidence="4 14" id="KW-0378">Hydrolase</keyword>
<comment type="similarity">
    <text evidence="1">Belongs to the helicase family. UvrD subfamily.</text>
</comment>
<dbReference type="EC" id="5.6.2.4" evidence="11"/>
<keyword evidence="18" id="KW-1185">Reference proteome</keyword>
<dbReference type="Pfam" id="PF21196">
    <property type="entry name" value="PcrA_UvrD_tudor"/>
    <property type="match status" value="1"/>
</dbReference>
<evidence type="ECO:0000256" key="9">
    <source>
        <dbReference type="ARBA" id="ARBA00023235"/>
    </source>
</evidence>
<keyword evidence="3" id="KW-0227">DNA damage</keyword>
<dbReference type="PANTHER" id="PTHR11070">
    <property type="entry name" value="UVRD / RECB / PCRA DNA HELICASE FAMILY MEMBER"/>
    <property type="match status" value="1"/>
</dbReference>
<dbReference type="PROSITE" id="PS51198">
    <property type="entry name" value="UVRD_HELICASE_ATP_BIND"/>
    <property type="match status" value="1"/>
</dbReference>
<dbReference type="FunFam" id="3.40.50.300:FF:001201">
    <property type="entry name" value="ATP-dependent DNA helicase UvrD2"/>
    <property type="match status" value="1"/>
</dbReference>
<reference evidence="18" key="1">
    <citation type="submission" date="2017-08" db="EMBL/GenBank/DDBJ databases">
        <title>Direct submision.</title>
        <authorList>
            <person name="Kim S.-J."/>
            <person name="Rhee S.-K."/>
        </authorList>
    </citation>
    <scope>NUCLEOTIDE SEQUENCE [LARGE SCALE GENOMIC DNA]</scope>
    <source>
        <strain evidence="18">GI5</strain>
    </source>
</reference>
<dbReference type="Gene3D" id="1.10.10.160">
    <property type="match status" value="1"/>
</dbReference>
<keyword evidence="2 14" id="KW-0547">Nucleotide-binding</keyword>
<dbReference type="CDD" id="cd17932">
    <property type="entry name" value="DEXQc_UvrD"/>
    <property type="match status" value="1"/>
</dbReference>
<gene>
    <name evidence="17" type="ORF">Kalk_12520</name>
</gene>
<evidence type="ECO:0000256" key="11">
    <source>
        <dbReference type="ARBA" id="ARBA00034808"/>
    </source>
</evidence>
<sequence>MHQSSLIQSLNSAQAQAVTSMADRLLVLAGAGSGKTRVLVHRIAWLIKEQQLSPFSILAVTFTNKAAAEMRNRIETLMRAPSGSMWVGTFHGIAHRLLRMHWQEAGLPQNFQILDSDDQLRLVKRIMRQQELDESRWPPKQAQAFINSNKDEGLRPDHIDDYGDIYQKTLIGVYRQYQEACERGGMLDFAELLLRSHELWLHQPQLLAHYQQRFRHILVDEFQDTNRIQYAWLQMLAGKNVPITIVGDDDQSIYGWRGARIENIRSFGDDFGRTEVVRLEQNYRSTAMILNAANGVIANNRDRLGKQLWTSGEDGEPISLYSAFNEVDEARFVAERIQQALQQGLRRSEIAILYRSNAQSRVLEEAMLRGSIPYRIYGGHRFFERAEIKNALAYLRLICHRDDDAAFERVVNTPSRGLGDKSLERIRNTARELKVPMWQASLTVLQHKELSTKAGKSLHEFLGLIELLDQELRGLGLSEQAERVIEASGLIAFHQNEKGDRGEARVENLKELISATREFEANGEGDSASLAAFLDHAALEAGDTQAQADEDCVQMMTLHSAKGLEFPIVFMVGVEEGLFPSMKSADDLDRMEEERRLAYVGITRAMKKLFISHAESRRIYGSEALHAPSRFIREIPHHCLQEVRAAAKITRPMAVPRGRAAVQNTDTPYRLGRSVRHPKFGDGVIMGCEGQGPNSRVRVNFAGAGEKWLVAQYARLELL</sequence>
<dbReference type="Gene3D" id="3.40.50.300">
    <property type="entry name" value="P-loop containing nucleotide triphosphate hydrolases"/>
    <property type="match status" value="2"/>
</dbReference>
<evidence type="ECO:0000259" key="16">
    <source>
        <dbReference type="PROSITE" id="PS51217"/>
    </source>
</evidence>
<dbReference type="RefSeq" id="WP_101894579.1">
    <property type="nucleotide sequence ID" value="NZ_CP022684.1"/>
</dbReference>
<feature type="binding site" evidence="14">
    <location>
        <begin position="29"/>
        <end position="36"/>
    </location>
    <ligand>
        <name>ATP</name>
        <dbReference type="ChEBI" id="CHEBI:30616"/>
    </ligand>
</feature>
<evidence type="ECO:0000313" key="17">
    <source>
        <dbReference type="EMBL" id="AUM13200.1"/>
    </source>
</evidence>
<dbReference type="CDD" id="cd18807">
    <property type="entry name" value="SF1_C_UvrD"/>
    <property type="match status" value="1"/>
</dbReference>
<dbReference type="EMBL" id="CP022684">
    <property type="protein sequence ID" value="AUM13200.1"/>
    <property type="molecule type" value="Genomic_DNA"/>
</dbReference>
<dbReference type="SUPFAM" id="SSF52540">
    <property type="entry name" value="P-loop containing nucleoside triphosphate hydrolases"/>
    <property type="match status" value="1"/>
</dbReference>
<proteinExistence type="inferred from homology"/>
<dbReference type="GO" id="GO:0016887">
    <property type="term" value="F:ATP hydrolysis activity"/>
    <property type="evidence" value="ECO:0007669"/>
    <property type="project" value="RHEA"/>
</dbReference>
<dbReference type="FunFam" id="1.10.10.160:FF:000001">
    <property type="entry name" value="ATP-dependent DNA helicase"/>
    <property type="match status" value="1"/>
</dbReference>
<dbReference type="OrthoDB" id="9806690at2"/>
<keyword evidence="5 14" id="KW-0347">Helicase</keyword>
<dbReference type="GO" id="GO:0043138">
    <property type="term" value="F:3'-5' DNA helicase activity"/>
    <property type="evidence" value="ECO:0007669"/>
    <property type="project" value="UniProtKB-EC"/>
</dbReference>
<dbReference type="PANTHER" id="PTHR11070:SF2">
    <property type="entry name" value="ATP-DEPENDENT DNA HELICASE SRS2"/>
    <property type="match status" value="1"/>
</dbReference>
<evidence type="ECO:0000256" key="2">
    <source>
        <dbReference type="ARBA" id="ARBA00022741"/>
    </source>
</evidence>
<evidence type="ECO:0000256" key="14">
    <source>
        <dbReference type="PROSITE-ProRule" id="PRU00560"/>
    </source>
</evidence>
<dbReference type="GO" id="GO:0009314">
    <property type="term" value="P:response to radiation"/>
    <property type="evidence" value="ECO:0007669"/>
    <property type="project" value="UniProtKB-ARBA"/>
</dbReference>
<comment type="catalytic activity">
    <reaction evidence="10">
        <text>Couples ATP hydrolysis with the unwinding of duplex DNA by translocating in the 3'-5' direction.</text>
        <dbReference type="EC" id="5.6.2.4"/>
    </reaction>
</comment>